<dbReference type="InterPro" id="IPR036259">
    <property type="entry name" value="MFS_trans_sf"/>
</dbReference>
<reference evidence="4 5" key="1">
    <citation type="submission" date="2015-04" db="EMBL/GenBank/DDBJ databases">
        <authorList>
            <person name="Syromyatnikov M.Y."/>
            <person name="Popov V.N."/>
        </authorList>
    </citation>
    <scope>NUCLEOTIDE SEQUENCE [LARGE SCALE GENOMIC DNA]</scope>
</reference>
<comment type="subcellular location">
    <subcellularLocation>
        <location evidence="1">Membrane</location>
        <topology evidence="1">Multi-pass membrane protein</topology>
    </subcellularLocation>
</comment>
<feature type="transmembrane region" description="Helical" evidence="2">
    <location>
        <begin position="381"/>
        <end position="400"/>
    </location>
</feature>
<evidence type="ECO:0000259" key="3">
    <source>
        <dbReference type="PROSITE" id="PS50850"/>
    </source>
</evidence>
<dbReference type="Proteomes" id="UP000183832">
    <property type="component" value="Unassembled WGS sequence"/>
</dbReference>
<dbReference type="EMBL" id="CVRI01000039">
    <property type="protein sequence ID" value="CRK94572.1"/>
    <property type="molecule type" value="Genomic_DNA"/>
</dbReference>
<keyword evidence="2" id="KW-1133">Transmembrane helix</keyword>
<feature type="transmembrane region" description="Helical" evidence="2">
    <location>
        <begin position="259"/>
        <end position="281"/>
    </location>
</feature>
<dbReference type="GO" id="GO:0016020">
    <property type="term" value="C:membrane"/>
    <property type="evidence" value="ECO:0007669"/>
    <property type="project" value="UniProtKB-SubCell"/>
</dbReference>
<evidence type="ECO:0000256" key="1">
    <source>
        <dbReference type="ARBA" id="ARBA00004141"/>
    </source>
</evidence>
<dbReference type="InterPro" id="IPR011701">
    <property type="entry name" value="MFS"/>
</dbReference>
<feature type="transmembrane region" description="Helical" evidence="2">
    <location>
        <begin position="293"/>
        <end position="311"/>
    </location>
</feature>
<feature type="domain" description="Major facilitator superfamily (MFS) profile" evidence="3">
    <location>
        <begin position="1"/>
        <end position="401"/>
    </location>
</feature>
<feature type="transmembrane region" description="Helical" evidence="2">
    <location>
        <begin position="163"/>
        <end position="182"/>
    </location>
</feature>
<dbReference type="PROSITE" id="PS50850">
    <property type="entry name" value="MFS"/>
    <property type="match status" value="1"/>
</dbReference>
<dbReference type="Gene3D" id="1.20.1250.20">
    <property type="entry name" value="MFS general substrate transporter like domains"/>
    <property type="match status" value="2"/>
</dbReference>
<feature type="transmembrane region" description="Helical" evidence="2">
    <location>
        <begin position="355"/>
        <end position="375"/>
    </location>
</feature>
<dbReference type="AlphaFoldDB" id="A0A1J1I4P9"/>
<protein>
    <submittedName>
        <fullName evidence="4">CLUMA_CG008073, isoform A</fullName>
    </submittedName>
</protein>
<evidence type="ECO:0000256" key="2">
    <source>
        <dbReference type="SAM" id="Phobius"/>
    </source>
</evidence>
<keyword evidence="5" id="KW-1185">Reference proteome</keyword>
<evidence type="ECO:0000313" key="5">
    <source>
        <dbReference type="Proteomes" id="UP000183832"/>
    </source>
</evidence>
<organism evidence="4 5">
    <name type="scientific">Clunio marinus</name>
    <dbReference type="NCBI Taxonomy" id="568069"/>
    <lineage>
        <taxon>Eukaryota</taxon>
        <taxon>Metazoa</taxon>
        <taxon>Ecdysozoa</taxon>
        <taxon>Arthropoda</taxon>
        <taxon>Hexapoda</taxon>
        <taxon>Insecta</taxon>
        <taxon>Pterygota</taxon>
        <taxon>Neoptera</taxon>
        <taxon>Endopterygota</taxon>
        <taxon>Diptera</taxon>
        <taxon>Nematocera</taxon>
        <taxon>Chironomoidea</taxon>
        <taxon>Chironomidae</taxon>
        <taxon>Clunio</taxon>
    </lineage>
</organism>
<keyword evidence="2" id="KW-0812">Transmembrane</keyword>
<dbReference type="GO" id="GO:0008028">
    <property type="term" value="F:monocarboxylic acid transmembrane transporter activity"/>
    <property type="evidence" value="ECO:0007669"/>
    <property type="project" value="TreeGrafter"/>
</dbReference>
<keyword evidence="2" id="KW-0472">Membrane</keyword>
<evidence type="ECO:0000313" key="4">
    <source>
        <dbReference type="EMBL" id="CRK94572.1"/>
    </source>
</evidence>
<feature type="transmembrane region" description="Helical" evidence="2">
    <location>
        <begin position="225"/>
        <end position="247"/>
    </location>
</feature>
<dbReference type="STRING" id="568069.A0A1J1I4P9"/>
<dbReference type="PANTHER" id="PTHR11360">
    <property type="entry name" value="MONOCARBOXYLATE TRANSPORTER"/>
    <property type="match status" value="1"/>
</dbReference>
<proteinExistence type="predicted"/>
<feature type="transmembrane region" description="Helical" evidence="2">
    <location>
        <begin position="100"/>
        <end position="123"/>
    </location>
</feature>
<feature type="transmembrane region" description="Helical" evidence="2">
    <location>
        <begin position="43"/>
        <end position="67"/>
    </location>
</feature>
<dbReference type="InterPro" id="IPR020846">
    <property type="entry name" value="MFS_dom"/>
</dbReference>
<feature type="transmembrane region" description="Helical" evidence="2">
    <location>
        <begin position="317"/>
        <end position="343"/>
    </location>
</feature>
<feature type="transmembrane region" description="Helical" evidence="2">
    <location>
        <begin position="9"/>
        <end position="31"/>
    </location>
</feature>
<dbReference type="SUPFAM" id="SSF103473">
    <property type="entry name" value="MFS general substrate transporter"/>
    <property type="match status" value="1"/>
</dbReference>
<dbReference type="InterPro" id="IPR050327">
    <property type="entry name" value="Proton-linked_MCT"/>
</dbReference>
<dbReference type="PANTHER" id="PTHR11360:SF229">
    <property type="entry name" value="AGAP007601-PA"/>
    <property type="match status" value="1"/>
</dbReference>
<name>A0A1J1I4P9_9DIPT</name>
<feature type="transmembrane region" description="Helical" evidence="2">
    <location>
        <begin position="74"/>
        <end position="94"/>
    </location>
</feature>
<accession>A0A1J1I4P9</accession>
<dbReference type="Pfam" id="PF07690">
    <property type="entry name" value="MFS_1"/>
    <property type="match status" value="1"/>
</dbReference>
<gene>
    <name evidence="4" type="ORF">CLUMA_CG008073</name>
</gene>
<feature type="transmembrane region" description="Helical" evidence="2">
    <location>
        <begin position="135"/>
        <end position="157"/>
    </location>
</feature>
<dbReference type="OrthoDB" id="8055603at2759"/>
<sequence>MFLWANSEIVIGVVIINIFSRCINGVFGLLFKPFFKQLQSTPVEVMLILNICTALYNFTAIISGFIMKSVSIRVIAVIGTICISLGLILTSFVSTWSAVVFSYSVIVGVGLGLLSPAVFLSLATTFKSGLNKAHGIGMAGIVVGDIVLQQLVGILLTHYEFDTTILVVGIVSLTGMFGAFLLKSEHQVPPLPEERSLISSDEEKQTNSRNKGFLDDFHMLEDKNFLILLAGMSCGMTIAVDFAVQFPFYLKDSAQLNEIQIAACMSLQAGSELVAELTFYLYIDYLKFSNKKCYLIGVVGSAFARLFLIYFEGFHSLAALSIILGYFKGIAMGNYLLILAEYFRSSPEKLPSAFSFSKISCGIFSLLFGPLLGWIHGGGYTLTFCVQSFFALLIFMVWIAD</sequence>